<accession>Q0QZI5</accession>
<name>Q0QZI5_BPSYS</name>
<dbReference type="GeneID" id="4239102"/>
<dbReference type="KEGG" id="vg:4239102"/>
<proteinExistence type="predicted"/>
<dbReference type="Proteomes" id="UP000000909">
    <property type="component" value="Segment"/>
</dbReference>
<dbReference type="EMBL" id="DQ149023">
    <property type="protein sequence ID" value="ABA47012.1"/>
    <property type="molecule type" value="Genomic_DNA"/>
</dbReference>
<dbReference type="OrthoDB" id="32578at10239"/>
<keyword evidence="2" id="KW-1185">Reference proteome</keyword>
<organism evidence="1 2">
    <name type="scientific">Synechococcus phage syn9</name>
    <dbReference type="NCBI Taxonomy" id="382359"/>
    <lineage>
        <taxon>Viruses</taxon>
        <taxon>Duplodnaviria</taxon>
        <taxon>Heunggongvirae</taxon>
        <taxon>Uroviricota</taxon>
        <taxon>Caudoviricetes</taxon>
        <taxon>Pantevenvirales</taxon>
        <taxon>Kyanoviridae</taxon>
        <taxon>Ormenosvirus</taxon>
        <taxon>Ormenosvirus syn9</taxon>
    </lineage>
</organism>
<organismHost>
    <name type="scientific">Synechococcus</name>
    <dbReference type="NCBI Taxonomy" id="1129"/>
</organismHost>
<dbReference type="RefSeq" id="YP_717710.1">
    <property type="nucleotide sequence ID" value="NC_008296.2"/>
</dbReference>
<evidence type="ECO:0000313" key="2">
    <source>
        <dbReference type="Proteomes" id="UP000000909"/>
    </source>
</evidence>
<reference evidence="1 2" key="1">
    <citation type="journal article" date="2007" name="Environ. Microbiol.">
        <title>Genomic and structural analysis of Syn9, a cyanophage infecting marine Prochlorococcus and Synechococcus.</title>
        <authorList>
            <person name="Weigele P.R."/>
            <person name="Pope W.H."/>
            <person name="Pedulla M.L."/>
            <person name="Houtz J.M."/>
            <person name="Smith A.L."/>
            <person name="Conway J.F."/>
            <person name="King J."/>
            <person name="Hatfull G.F."/>
            <person name="Lawrence J.G."/>
            <person name="Hendrix R.W."/>
        </authorList>
    </citation>
    <scope>NUCLEOTIDE SEQUENCE</scope>
</reference>
<evidence type="ECO:0000313" key="1">
    <source>
        <dbReference type="EMBL" id="ABA47012.1"/>
    </source>
</evidence>
<sequence>MGLLNKKSWIRFYSLEPAVADIYPVIPASKLNRSWVQTEKKKSKCPFSGLLSSANCPGITNILSAGYIVTAPADFKVRTNGDGVNFSWETPYLFKFSDDGQRGYISKHDQAQTEPLLDDPTKTLKEVVKIETPWRVKASDDIVLLQLPVNYNNEERFTAATGILDPKYGHVVNCQLFWHVLDGETFVKAGTPLVQYIPMSRKYLHLNNFETIVDAAGPIEWELENSFDYANRCNIISEDSVKSRLNRVMQVFNKYKNKGARL</sequence>
<protein>
    <submittedName>
        <fullName evidence="1">Gp43</fullName>
    </submittedName>
</protein>